<proteinExistence type="inferred from homology"/>
<evidence type="ECO:0000256" key="5">
    <source>
        <dbReference type="RuleBase" id="RU003888"/>
    </source>
</evidence>
<gene>
    <name evidence="4 8" type="primary">rplO</name>
    <name evidence="8" type="ORF">Pla110_34770</name>
</gene>
<dbReference type="PANTHER" id="PTHR12934:SF11">
    <property type="entry name" value="LARGE RIBOSOMAL SUBUNIT PROTEIN UL15M"/>
    <property type="match status" value="1"/>
</dbReference>
<sequence>MIIDDVHRGIKKNKTRKRIGRGPGSGHGKTSGRGHNGYYSRSGSSRRTGFEGGQTPLFQRIAKRGFNNKRFATTVGVVNLSRLEDCFNDGDEVTPDILKAKNLINNKFEEVKILGTGELTKKLSVKAHRFSKTALEQITAKGGTAEVIESLDS</sequence>
<dbReference type="InterPro" id="IPR001196">
    <property type="entry name" value="Ribosomal_uL15_CS"/>
</dbReference>
<dbReference type="RefSeq" id="WP_144997323.1">
    <property type="nucleotide sequence ID" value="NZ_CP036281.1"/>
</dbReference>
<keyword evidence="4" id="KW-0694">RNA-binding</keyword>
<dbReference type="GO" id="GO:0022625">
    <property type="term" value="C:cytosolic large ribosomal subunit"/>
    <property type="evidence" value="ECO:0007669"/>
    <property type="project" value="TreeGrafter"/>
</dbReference>
<organism evidence="8 9">
    <name type="scientific">Polystyrenella longa</name>
    <dbReference type="NCBI Taxonomy" id="2528007"/>
    <lineage>
        <taxon>Bacteria</taxon>
        <taxon>Pseudomonadati</taxon>
        <taxon>Planctomycetota</taxon>
        <taxon>Planctomycetia</taxon>
        <taxon>Planctomycetales</taxon>
        <taxon>Planctomycetaceae</taxon>
        <taxon>Polystyrenella</taxon>
    </lineage>
</organism>
<keyword evidence="2 4" id="KW-0689">Ribosomal protein</keyword>
<keyword evidence="4" id="KW-0699">rRNA-binding</keyword>
<dbReference type="InterPro" id="IPR005749">
    <property type="entry name" value="Ribosomal_uL15_bac-type"/>
</dbReference>
<dbReference type="InterPro" id="IPR036227">
    <property type="entry name" value="Ribosomal_uL15/eL18_sf"/>
</dbReference>
<comment type="function">
    <text evidence="4">Binds to the 23S rRNA.</text>
</comment>
<reference evidence="8 9" key="1">
    <citation type="submission" date="2019-02" db="EMBL/GenBank/DDBJ databases">
        <title>Deep-cultivation of Planctomycetes and their phenomic and genomic characterization uncovers novel biology.</title>
        <authorList>
            <person name="Wiegand S."/>
            <person name="Jogler M."/>
            <person name="Boedeker C."/>
            <person name="Pinto D."/>
            <person name="Vollmers J."/>
            <person name="Rivas-Marin E."/>
            <person name="Kohn T."/>
            <person name="Peeters S.H."/>
            <person name="Heuer A."/>
            <person name="Rast P."/>
            <person name="Oberbeckmann S."/>
            <person name="Bunk B."/>
            <person name="Jeske O."/>
            <person name="Meyerdierks A."/>
            <person name="Storesund J.E."/>
            <person name="Kallscheuer N."/>
            <person name="Luecker S."/>
            <person name="Lage O.M."/>
            <person name="Pohl T."/>
            <person name="Merkel B.J."/>
            <person name="Hornburger P."/>
            <person name="Mueller R.-W."/>
            <person name="Bruemmer F."/>
            <person name="Labrenz M."/>
            <person name="Spormann A.M."/>
            <person name="Op den Camp H."/>
            <person name="Overmann J."/>
            <person name="Amann R."/>
            <person name="Jetten M.S.M."/>
            <person name="Mascher T."/>
            <person name="Medema M.H."/>
            <person name="Devos D.P."/>
            <person name="Kaster A.-K."/>
            <person name="Ovreas L."/>
            <person name="Rohde M."/>
            <person name="Galperin M.Y."/>
            <person name="Jogler C."/>
        </authorList>
    </citation>
    <scope>NUCLEOTIDE SEQUENCE [LARGE SCALE GENOMIC DNA]</scope>
    <source>
        <strain evidence="8 9">Pla110</strain>
    </source>
</reference>
<feature type="region of interest" description="Disordered" evidence="6">
    <location>
        <begin position="1"/>
        <end position="53"/>
    </location>
</feature>
<name>A0A518CR70_9PLAN</name>
<dbReference type="Pfam" id="PF00828">
    <property type="entry name" value="Ribosomal_L27A"/>
    <property type="match status" value="1"/>
</dbReference>
<dbReference type="PANTHER" id="PTHR12934">
    <property type="entry name" value="50S RIBOSOMAL PROTEIN L15"/>
    <property type="match status" value="1"/>
</dbReference>
<feature type="compositionally biased region" description="Basic residues" evidence="6">
    <location>
        <begin position="9"/>
        <end position="20"/>
    </location>
</feature>
<dbReference type="PROSITE" id="PS00475">
    <property type="entry name" value="RIBOSOMAL_L15"/>
    <property type="match status" value="1"/>
</dbReference>
<keyword evidence="3 4" id="KW-0687">Ribonucleoprotein</keyword>
<evidence type="ECO:0000259" key="7">
    <source>
        <dbReference type="Pfam" id="PF00828"/>
    </source>
</evidence>
<dbReference type="GO" id="GO:0003735">
    <property type="term" value="F:structural constituent of ribosome"/>
    <property type="evidence" value="ECO:0007669"/>
    <property type="project" value="InterPro"/>
</dbReference>
<dbReference type="GO" id="GO:0006412">
    <property type="term" value="P:translation"/>
    <property type="evidence" value="ECO:0007669"/>
    <property type="project" value="UniProtKB-UniRule"/>
</dbReference>
<evidence type="ECO:0000256" key="6">
    <source>
        <dbReference type="SAM" id="MobiDB-lite"/>
    </source>
</evidence>
<feature type="compositionally biased region" description="Low complexity" evidence="6">
    <location>
        <begin position="36"/>
        <end position="47"/>
    </location>
</feature>
<dbReference type="AlphaFoldDB" id="A0A518CR70"/>
<dbReference type="InterPro" id="IPR021131">
    <property type="entry name" value="Ribosomal_uL15/eL18"/>
</dbReference>
<comment type="subunit">
    <text evidence="4">Part of the 50S ribosomal subunit.</text>
</comment>
<feature type="domain" description="Large ribosomal subunit protein uL15/eL18" evidence="7">
    <location>
        <begin position="77"/>
        <end position="146"/>
    </location>
</feature>
<dbReference type="InterPro" id="IPR030878">
    <property type="entry name" value="Ribosomal_uL15"/>
</dbReference>
<protein>
    <recommendedName>
        <fullName evidence="4">Large ribosomal subunit protein uL15</fullName>
    </recommendedName>
</protein>
<accession>A0A518CR70</accession>
<dbReference type="HAMAP" id="MF_01341">
    <property type="entry name" value="Ribosomal_uL15"/>
    <property type="match status" value="1"/>
</dbReference>
<dbReference type="GO" id="GO:0019843">
    <property type="term" value="F:rRNA binding"/>
    <property type="evidence" value="ECO:0007669"/>
    <property type="project" value="UniProtKB-UniRule"/>
</dbReference>
<dbReference type="OrthoDB" id="9810293at2"/>
<evidence type="ECO:0000313" key="8">
    <source>
        <dbReference type="EMBL" id="QDU81732.1"/>
    </source>
</evidence>
<evidence type="ECO:0000313" key="9">
    <source>
        <dbReference type="Proteomes" id="UP000317178"/>
    </source>
</evidence>
<dbReference type="SUPFAM" id="SSF52080">
    <property type="entry name" value="Ribosomal proteins L15p and L18e"/>
    <property type="match status" value="1"/>
</dbReference>
<evidence type="ECO:0000256" key="2">
    <source>
        <dbReference type="ARBA" id="ARBA00022980"/>
    </source>
</evidence>
<dbReference type="Gene3D" id="3.100.10.10">
    <property type="match status" value="1"/>
</dbReference>
<dbReference type="EMBL" id="CP036281">
    <property type="protein sequence ID" value="QDU81732.1"/>
    <property type="molecule type" value="Genomic_DNA"/>
</dbReference>
<evidence type="ECO:0000256" key="4">
    <source>
        <dbReference type="HAMAP-Rule" id="MF_01341"/>
    </source>
</evidence>
<keyword evidence="9" id="KW-1185">Reference proteome</keyword>
<feature type="compositionally biased region" description="Gly residues" evidence="6">
    <location>
        <begin position="21"/>
        <end position="35"/>
    </location>
</feature>
<comment type="similarity">
    <text evidence="1 4 5">Belongs to the universal ribosomal protein uL15 family.</text>
</comment>
<dbReference type="KEGG" id="plon:Pla110_34770"/>
<evidence type="ECO:0000256" key="1">
    <source>
        <dbReference type="ARBA" id="ARBA00007320"/>
    </source>
</evidence>
<evidence type="ECO:0000256" key="3">
    <source>
        <dbReference type="ARBA" id="ARBA00023274"/>
    </source>
</evidence>
<dbReference type="NCBIfam" id="TIGR01071">
    <property type="entry name" value="rplO_bact"/>
    <property type="match status" value="1"/>
</dbReference>
<dbReference type="Proteomes" id="UP000317178">
    <property type="component" value="Chromosome"/>
</dbReference>